<accession>A0A2T3A586</accession>
<dbReference type="InterPro" id="IPR051701">
    <property type="entry name" value="Mito_OM_Translocase_MSP1"/>
</dbReference>
<dbReference type="Gene3D" id="3.40.50.300">
    <property type="entry name" value="P-loop containing nucleotide triphosphate hydrolases"/>
    <property type="match status" value="1"/>
</dbReference>
<protein>
    <submittedName>
        <fullName evidence="7">P-loop containing nucleoside triphosphate hydrolase protein</fullName>
    </submittedName>
</protein>
<dbReference type="Pfam" id="PF17862">
    <property type="entry name" value="AAA_lid_3"/>
    <property type="match status" value="1"/>
</dbReference>
<comment type="subcellular location">
    <subcellularLocation>
        <location evidence="1">Mitochondrion outer membrane</location>
        <topology evidence="1">Single-pass membrane protein</topology>
    </subcellularLocation>
</comment>
<evidence type="ECO:0000313" key="8">
    <source>
        <dbReference type="Proteomes" id="UP000241462"/>
    </source>
</evidence>
<dbReference type="InParanoid" id="A0A2T3A586"/>
<proteinExistence type="predicted"/>
<feature type="region of interest" description="Disordered" evidence="5">
    <location>
        <begin position="760"/>
        <end position="790"/>
    </location>
</feature>
<dbReference type="SMART" id="SM00382">
    <property type="entry name" value="AAA"/>
    <property type="match status" value="1"/>
</dbReference>
<keyword evidence="4" id="KW-0067">ATP-binding</keyword>
<evidence type="ECO:0000313" key="7">
    <source>
        <dbReference type="EMBL" id="PSR83114.1"/>
    </source>
</evidence>
<dbReference type="AlphaFoldDB" id="A0A2T3A586"/>
<dbReference type="InterPro" id="IPR041569">
    <property type="entry name" value="AAA_lid_3"/>
</dbReference>
<dbReference type="InterPro" id="IPR003959">
    <property type="entry name" value="ATPase_AAA_core"/>
</dbReference>
<evidence type="ECO:0000256" key="5">
    <source>
        <dbReference type="SAM" id="MobiDB-lite"/>
    </source>
</evidence>
<keyword evidence="3" id="KW-1000">Mitochondrion outer membrane</keyword>
<evidence type="ECO:0000259" key="6">
    <source>
        <dbReference type="SMART" id="SM00382"/>
    </source>
</evidence>
<evidence type="ECO:0000256" key="1">
    <source>
        <dbReference type="ARBA" id="ARBA00004572"/>
    </source>
</evidence>
<keyword evidence="2" id="KW-0547">Nucleotide-binding</keyword>
<dbReference type="Pfam" id="PF00004">
    <property type="entry name" value="AAA"/>
    <property type="match status" value="1"/>
</dbReference>
<dbReference type="InterPro" id="IPR003593">
    <property type="entry name" value="AAA+_ATPase"/>
</dbReference>
<keyword evidence="3" id="KW-0496">Mitochondrion</keyword>
<organism evidence="7 8">
    <name type="scientific">Coniella lustricola</name>
    <dbReference type="NCBI Taxonomy" id="2025994"/>
    <lineage>
        <taxon>Eukaryota</taxon>
        <taxon>Fungi</taxon>
        <taxon>Dikarya</taxon>
        <taxon>Ascomycota</taxon>
        <taxon>Pezizomycotina</taxon>
        <taxon>Sordariomycetes</taxon>
        <taxon>Sordariomycetidae</taxon>
        <taxon>Diaporthales</taxon>
        <taxon>Schizoparmaceae</taxon>
        <taxon>Coniella</taxon>
    </lineage>
</organism>
<dbReference type="PANTHER" id="PTHR45644">
    <property type="entry name" value="AAA ATPASE, PUTATIVE (AFU_ORTHOLOGUE AFUA_2G12920)-RELATED-RELATED"/>
    <property type="match status" value="1"/>
</dbReference>
<keyword evidence="7" id="KW-0378">Hydrolase</keyword>
<dbReference type="Gene3D" id="1.10.8.60">
    <property type="match status" value="1"/>
</dbReference>
<dbReference type="SUPFAM" id="SSF52540">
    <property type="entry name" value="P-loop containing nucleoside triphosphate hydrolases"/>
    <property type="match status" value="1"/>
</dbReference>
<dbReference type="Proteomes" id="UP000241462">
    <property type="component" value="Unassembled WGS sequence"/>
</dbReference>
<dbReference type="GO" id="GO:0005741">
    <property type="term" value="C:mitochondrial outer membrane"/>
    <property type="evidence" value="ECO:0007669"/>
    <property type="project" value="UniProtKB-SubCell"/>
</dbReference>
<evidence type="ECO:0000256" key="3">
    <source>
        <dbReference type="ARBA" id="ARBA00022787"/>
    </source>
</evidence>
<feature type="domain" description="AAA+ ATPase" evidence="6">
    <location>
        <begin position="507"/>
        <end position="645"/>
    </location>
</feature>
<dbReference type="GO" id="GO:0016887">
    <property type="term" value="F:ATP hydrolysis activity"/>
    <property type="evidence" value="ECO:0007669"/>
    <property type="project" value="InterPro"/>
</dbReference>
<keyword evidence="8" id="KW-1185">Reference proteome</keyword>
<dbReference type="GO" id="GO:0005524">
    <property type="term" value="F:ATP binding"/>
    <property type="evidence" value="ECO:0007669"/>
    <property type="project" value="UniProtKB-KW"/>
</dbReference>
<dbReference type="EMBL" id="KZ678465">
    <property type="protein sequence ID" value="PSR83114.1"/>
    <property type="molecule type" value="Genomic_DNA"/>
</dbReference>
<gene>
    <name evidence="7" type="ORF">BD289DRAFT_370374</name>
</gene>
<sequence length="790" mass="86683">MRDANTSTSTSTWNQISAFTQPSKNTTDAVHGLSDIWNNGSSGDYKSPALALGKELVSTFAAELDAPAPLMRATKDPKRRPISLLYVHNYKGSRLADDIVNHVGRELDADVIHLNAAKLAKIVAPYLGSTLYFGRGNMSMLGYSAAQANGRSAYKTDSNSGGDDDIVLRGMSVMKFLQPTDDRATWDDLKLTHIVKEIANAANTKRKADNGSTSKPERTIIHIHNYVELAMTQEGTSIINRLRTIADRRWQDGSKIIIVGSVSNDASASTQWHAKVKELSEQDCYPIVTSVKPDVLPELQQWQRVDYLHDNLLNIEWMLECLRAEHTTVNLLSGDDGVKTNSSVQELATTLSGSICSNHWIYRLVTQAIGLHRGNDGPLDILTLAEALEHMKRVDQARASILGVGSTPSYKSLTASKPATASMLDDLISLGHAPSDTSSSTRKNPKDMNLDDEEKKLLSGLVNVEDIQTTFDEVIAPPEVRESLVSLTTLSLRHPKAFSYGVLARERIHGALLYGPPGTGKTLMAKALAKGSGANMLEISAASINDMWVGNSEKNVRAVFSLARKMSPMVVFLDEADALLGARGRQPNRGGYRETINQFLREWDGLSNSLNTQQVFILVSTNRPQDMDEAVLRRLPRRILVDLPLKDARLAILQSLLRGEALDDSVSMDKLATETELYSGSDLKSLAVAAAMEAVKEQLATRDTQAAASADVGGSADHELQEKRVLTRRHFDKALKDITASISEDMQSLKALRKFDAQYGDARRKKKKSHMGFEVAPPTVSSEEVRVRNK</sequence>
<dbReference type="STRING" id="2025994.A0A2T3A586"/>
<name>A0A2T3A586_9PEZI</name>
<dbReference type="OrthoDB" id="39734at2759"/>
<dbReference type="InterPro" id="IPR027417">
    <property type="entry name" value="P-loop_NTPase"/>
</dbReference>
<dbReference type="PANTHER" id="PTHR45644:SF56">
    <property type="entry name" value="AAA ATPASE, PUTATIVE (AFU_ORTHOLOGUE AFUA_2G12920)-RELATED"/>
    <property type="match status" value="1"/>
</dbReference>
<reference evidence="7 8" key="1">
    <citation type="journal article" date="2018" name="Mycol. Prog.">
        <title>Coniella lustricola, a new species from submerged detritus.</title>
        <authorList>
            <person name="Raudabaugh D.B."/>
            <person name="Iturriaga T."/>
            <person name="Carver A."/>
            <person name="Mondo S."/>
            <person name="Pangilinan J."/>
            <person name="Lipzen A."/>
            <person name="He G."/>
            <person name="Amirebrahimi M."/>
            <person name="Grigoriev I.V."/>
            <person name="Miller A.N."/>
        </authorList>
    </citation>
    <scope>NUCLEOTIDE SEQUENCE [LARGE SCALE GENOMIC DNA]</scope>
    <source>
        <strain evidence="7 8">B22-T-1</strain>
    </source>
</reference>
<evidence type="ECO:0000256" key="4">
    <source>
        <dbReference type="ARBA" id="ARBA00022840"/>
    </source>
</evidence>
<keyword evidence="3" id="KW-0472">Membrane</keyword>
<feature type="region of interest" description="Disordered" evidence="5">
    <location>
        <begin position="1"/>
        <end position="20"/>
    </location>
</feature>
<evidence type="ECO:0000256" key="2">
    <source>
        <dbReference type="ARBA" id="ARBA00022741"/>
    </source>
</evidence>